<organism evidence="2 3">
    <name type="scientific">Lithospermum erythrorhizon</name>
    <name type="common">Purple gromwell</name>
    <name type="synonym">Lithospermum officinale var. erythrorhizon</name>
    <dbReference type="NCBI Taxonomy" id="34254"/>
    <lineage>
        <taxon>Eukaryota</taxon>
        <taxon>Viridiplantae</taxon>
        <taxon>Streptophyta</taxon>
        <taxon>Embryophyta</taxon>
        <taxon>Tracheophyta</taxon>
        <taxon>Spermatophyta</taxon>
        <taxon>Magnoliopsida</taxon>
        <taxon>eudicotyledons</taxon>
        <taxon>Gunneridae</taxon>
        <taxon>Pentapetalae</taxon>
        <taxon>asterids</taxon>
        <taxon>lamiids</taxon>
        <taxon>Boraginales</taxon>
        <taxon>Boraginaceae</taxon>
        <taxon>Boraginoideae</taxon>
        <taxon>Lithospermeae</taxon>
        <taxon>Lithospermum</taxon>
    </lineage>
</organism>
<feature type="compositionally biased region" description="Basic and acidic residues" evidence="1">
    <location>
        <begin position="94"/>
        <end position="116"/>
    </location>
</feature>
<accession>A0AAV3RZQ2</accession>
<dbReference type="Proteomes" id="UP001454036">
    <property type="component" value="Unassembled WGS sequence"/>
</dbReference>
<proteinExistence type="predicted"/>
<dbReference type="AlphaFoldDB" id="A0AAV3RZQ2"/>
<name>A0AAV3RZQ2_LITER</name>
<protein>
    <submittedName>
        <fullName evidence="2">Uncharacterized protein</fullName>
    </submittedName>
</protein>
<evidence type="ECO:0000313" key="3">
    <source>
        <dbReference type="Proteomes" id="UP001454036"/>
    </source>
</evidence>
<feature type="compositionally biased region" description="Acidic residues" evidence="1">
    <location>
        <begin position="41"/>
        <end position="58"/>
    </location>
</feature>
<dbReference type="EMBL" id="BAABME010013953">
    <property type="protein sequence ID" value="GAA0186697.1"/>
    <property type="molecule type" value="Genomic_DNA"/>
</dbReference>
<evidence type="ECO:0000313" key="2">
    <source>
        <dbReference type="EMBL" id="GAA0186697.1"/>
    </source>
</evidence>
<feature type="region of interest" description="Disordered" evidence="1">
    <location>
        <begin position="34"/>
        <end position="78"/>
    </location>
</feature>
<evidence type="ECO:0000256" key="1">
    <source>
        <dbReference type="SAM" id="MobiDB-lite"/>
    </source>
</evidence>
<reference evidence="2 3" key="1">
    <citation type="submission" date="2024-01" db="EMBL/GenBank/DDBJ databases">
        <title>The complete chloroplast genome sequence of Lithospermum erythrorhizon: insights into the phylogenetic relationship among Boraginaceae species and the maternal lineages of purple gromwells.</title>
        <authorList>
            <person name="Okada T."/>
            <person name="Watanabe K."/>
        </authorList>
    </citation>
    <scope>NUCLEOTIDE SEQUENCE [LARGE SCALE GENOMIC DNA]</scope>
</reference>
<feature type="region of interest" description="Disordered" evidence="1">
    <location>
        <begin position="91"/>
        <end position="135"/>
    </location>
</feature>
<comment type="caution">
    <text evidence="2">The sequence shown here is derived from an EMBL/GenBank/DDBJ whole genome shotgun (WGS) entry which is preliminary data.</text>
</comment>
<gene>
    <name evidence="2" type="ORF">LIER_33985</name>
</gene>
<keyword evidence="3" id="KW-1185">Reference proteome</keyword>
<sequence>MTFGVEGLEEQLHLLKKEVFKISKKVTRIGEKLKVDMGLNSDEEDEASEDIEEEDDESIHDVLGSDENSSPPKKGGNLFLLFQTKNPKCLDVPESDKEVSKDDTELSEGHSEELVKKGKGPVATSEDRAKDDSDDVLLAQKKKELRRNPAADAPQKAFILMVSWKGLSRA</sequence>